<dbReference type="RefSeq" id="WP_061878033.1">
    <property type="nucleotide sequence ID" value="NZ_JACEGD010000048.1"/>
</dbReference>
<evidence type="ECO:0000313" key="1">
    <source>
        <dbReference type="EMBL" id="MBH5391454.1"/>
    </source>
</evidence>
<reference evidence="1 2" key="1">
    <citation type="submission" date="2020-07" db="EMBL/GenBank/DDBJ databases">
        <title>Bradyrhizobium diversity isolated from nodules of indigenous legumes of Western Australia.</title>
        <authorList>
            <person name="Klepa M.S."/>
        </authorList>
    </citation>
    <scope>NUCLEOTIDE SEQUENCE [LARGE SCALE GENOMIC DNA]</scope>
    <source>
        <strain evidence="1 2">CNPSo 4019</strain>
    </source>
</reference>
<keyword evidence="2" id="KW-1185">Reference proteome</keyword>
<comment type="caution">
    <text evidence="1">The sequence shown here is derived from an EMBL/GenBank/DDBJ whole genome shotgun (WGS) entry which is preliminary data.</text>
</comment>
<evidence type="ECO:0000313" key="2">
    <source>
        <dbReference type="Proteomes" id="UP001194539"/>
    </source>
</evidence>
<name>A0ABS0PDS4_9BRAD</name>
<accession>A0ABS0PDS4</accession>
<organism evidence="1 2">
    <name type="scientific">Bradyrhizobium diversitatis</name>
    <dbReference type="NCBI Taxonomy" id="2755406"/>
    <lineage>
        <taxon>Bacteria</taxon>
        <taxon>Pseudomonadati</taxon>
        <taxon>Pseudomonadota</taxon>
        <taxon>Alphaproteobacteria</taxon>
        <taxon>Hyphomicrobiales</taxon>
        <taxon>Nitrobacteraceae</taxon>
        <taxon>Bradyrhizobium</taxon>
    </lineage>
</organism>
<sequence>MTKPAQTTSNEGIIATNVSAQVIAVGQNSTAIQTLSAGESRQLSAFVAELRDELAKVQAPNKAKATISEHIDQLAQEAAKPEPDRSRIETAIKAVFSSAKLLGEFVSDASKILAPITKIAAFLGFALF</sequence>
<evidence type="ECO:0008006" key="3">
    <source>
        <dbReference type="Google" id="ProtNLM"/>
    </source>
</evidence>
<proteinExistence type="predicted"/>
<dbReference type="Proteomes" id="UP001194539">
    <property type="component" value="Unassembled WGS sequence"/>
</dbReference>
<protein>
    <recommendedName>
        <fullName evidence="3">DUF4404 family protein</fullName>
    </recommendedName>
</protein>
<dbReference type="EMBL" id="JACEGD010000048">
    <property type="protein sequence ID" value="MBH5391454.1"/>
    <property type="molecule type" value="Genomic_DNA"/>
</dbReference>
<gene>
    <name evidence="1" type="ORF">H1B27_35030</name>
</gene>